<keyword evidence="2" id="KW-1185">Reference proteome</keyword>
<name>A0A6N7V1Z3_9FIRM</name>
<dbReference type="InterPro" id="IPR015231">
    <property type="entry name" value="DUF1934"/>
</dbReference>
<dbReference type="SUPFAM" id="SSF50814">
    <property type="entry name" value="Lipocalins"/>
    <property type="match status" value="1"/>
</dbReference>
<protein>
    <submittedName>
        <fullName evidence="1">DUF1934 domain-containing protein</fullName>
    </submittedName>
</protein>
<dbReference type="Pfam" id="PF09148">
    <property type="entry name" value="DUF1934"/>
    <property type="match status" value="1"/>
</dbReference>
<gene>
    <name evidence="1" type="ORF">FYJ34_07925</name>
</gene>
<evidence type="ECO:0000313" key="1">
    <source>
        <dbReference type="EMBL" id="MSR94187.1"/>
    </source>
</evidence>
<sequence length="146" mass="16443">MTKDVLLSISGMHYDVDGIEKGTEEAPIELITPASYYLKNGKHYVKYEEPVEGIPGVIKNTVKVSEDKVEMIKSGLSNTHMIFEKGKIHMTDYETPYGNLLVGVHTRVLDVQEEEKTIGVRVNYELDVNGDKLADCNIRMEIRARG</sequence>
<dbReference type="Gene3D" id="2.40.128.20">
    <property type="match status" value="1"/>
</dbReference>
<accession>A0A6N7V1Z3</accession>
<dbReference type="AlphaFoldDB" id="A0A6N7V1Z3"/>
<dbReference type="Proteomes" id="UP000434409">
    <property type="component" value="Unassembled WGS sequence"/>
</dbReference>
<organism evidence="1 2">
    <name type="scientific">Suipraeoptans intestinalis</name>
    <dbReference type="NCBI Taxonomy" id="2606628"/>
    <lineage>
        <taxon>Bacteria</taxon>
        <taxon>Bacillati</taxon>
        <taxon>Bacillota</taxon>
        <taxon>Clostridia</taxon>
        <taxon>Lachnospirales</taxon>
        <taxon>Lachnospiraceae</taxon>
        <taxon>Suipraeoptans</taxon>
    </lineage>
</organism>
<dbReference type="EMBL" id="VULY01000018">
    <property type="protein sequence ID" value="MSR94187.1"/>
    <property type="molecule type" value="Genomic_DNA"/>
</dbReference>
<dbReference type="InterPro" id="IPR012674">
    <property type="entry name" value="Calycin"/>
</dbReference>
<dbReference type="RefSeq" id="WP_154477656.1">
    <property type="nucleotide sequence ID" value="NZ_VULY01000018.1"/>
</dbReference>
<comment type="caution">
    <text evidence="1">The sequence shown here is derived from an EMBL/GenBank/DDBJ whole genome shotgun (WGS) entry which is preliminary data.</text>
</comment>
<evidence type="ECO:0000313" key="2">
    <source>
        <dbReference type="Proteomes" id="UP000434409"/>
    </source>
</evidence>
<reference evidence="1 2" key="1">
    <citation type="submission" date="2019-08" db="EMBL/GenBank/DDBJ databases">
        <title>In-depth cultivation of the pig gut microbiome towards novel bacterial diversity and tailored functional studies.</title>
        <authorList>
            <person name="Wylensek D."/>
            <person name="Hitch T.C.A."/>
            <person name="Clavel T."/>
        </authorList>
    </citation>
    <scope>NUCLEOTIDE SEQUENCE [LARGE SCALE GENOMIC DNA]</scope>
    <source>
        <strain evidence="1 2">68-1-5</strain>
    </source>
</reference>
<proteinExistence type="predicted"/>